<evidence type="ECO:0000313" key="1">
    <source>
        <dbReference type="EMBL" id="DAE24235.1"/>
    </source>
</evidence>
<accession>A0A8S5QZH5</accession>
<dbReference type="EMBL" id="BK015771">
    <property type="protein sequence ID" value="DAE24235.1"/>
    <property type="molecule type" value="Genomic_DNA"/>
</dbReference>
<dbReference type="NCBIfam" id="TIGR01637">
    <property type="entry name" value="phage_arpU"/>
    <property type="match status" value="1"/>
</dbReference>
<protein>
    <submittedName>
        <fullName evidence="1">Transcriptional regulator</fullName>
    </submittedName>
</protein>
<dbReference type="InterPro" id="IPR013324">
    <property type="entry name" value="RNA_pol_sigma_r3/r4-like"/>
</dbReference>
<proteinExistence type="predicted"/>
<dbReference type="Gene3D" id="1.10.10.10">
    <property type="entry name" value="Winged helix-like DNA-binding domain superfamily/Winged helix DNA-binding domain"/>
    <property type="match status" value="1"/>
</dbReference>
<reference evidence="1" key="1">
    <citation type="journal article" date="2021" name="Proc. Natl. Acad. Sci. U.S.A.">
        <title>A Catalog of Tens of Thousands of Viruses from Human Metagenomes Reveals Hidden Associations with Chronic Diseases.</title>
        <authorList>
            <person name="Tisza M.J."/>
            <person name="Buck C.B."/>
        </authorList>
    </citation>
    <scope>NUCLEOTIDE SEQUENCE</scope>
    <source>
        <strain evidence="1">CtJhT5</strain>
    </source>
</reference>
<sequence length="179" mass="20298">MLAPIEGKAQLTTIISQKNTKLSLSAKCYLVNNIIAQGADGMIALLREVDFYQTKCNARKILKNYRKWVRIAGKSMIDIKSPVMSDMPKGDRWGNKAEDGMIQFMEAEAERDAILAALMSLGITSRQVLYYRYCAPDGYSNYKIGREIGYSERSVERLMSEALIEFAEAYKKGRLIAYR</sequence>
<organism evidence="1">
    <name type="scientific">Siphoviridae sp. ctJhT5</name>
    <dbReference type="NCBI Taxonomy" id="2826242"/>
    <lineage>
        <taxon>Viruses</taxon>
        <taxon>Duplodnaviria</taxon>
        <taxon>Heunggongvirae</taxon>
        <taxon>Uroviricota</taxon>
        <taxon>Caudoviricetes</taxon>
    </lineage>
</organism>
<name>A0A8S5QZH5_9CAUD</name>
<dbReference type="InterPro" id="IPR036388">
    <property type="entry name" value="WH-like_DNA-bd_sf"/>
</dbReference>
<dbReference type="InterPro" id="IPR006524">
    <property type="entry name" value="ArpU-like"/>
</dbReference>
<dbReference type="SUPFAM" id="SSF88659">
    <property type="entry name" value="Sigma3 and sigma4 domains of RNA polymerase sigma factors"/>
    <property type="match status" value="1"/>
</dbReference>